<dbReference type="AlphaFoldDB" id="A0A655ATR3"/>
<evidence type="ECO:0000256" key="1">
    <source>
        <dbReference type="SAM" id="MobiDB-lite"/>
    </source>
</evidence>
<organism evidence="3 4">
    <name type="scientific">Mycobacterium tuberculosis</name>
    <dbReference type="NCBI Taxonomy" id="1773"/>
    <lineage>
        <taxon>Bacteria</taxon>
        <taxon>Bacillati</taxon>
        <taxon>Actinomycetota</taxon>
        <taxon>Actinomycetes</taxon>
        <taxon>Mycobacteriales</taxon>
        <taxon>Mycobacteriaceae</taxon>
        <taxon>Mycobacterium</taxon>
        <taxon>Mycobacterium tuberculosis complex</taxon>
    </lineage>
</organism>
<gene>
    <name evidence="2" type="ORF">ERS027659_03951</name>
    <name evidence="3" type="ORF">ERS027661_04693</name>
</gene>
<dbReference type="Proteomes" id="UP000050164">
    <property type="component" value="Unassembled WGS sequence"/>
</dbReference>
<dbReference type="EMBL" id="CNFT01001275">
    <property type="protein sequence ID" value="CKT09883.1"/>
    <property type="molecule type" value="Genomic_DNA"/>
</dbReference>
<feature type="compositionally biased region" description="Basic and acidic residues" evidence="1">
    <location>
        <begin position="187"/>
        <end position="196"/>
    </location>
</feature>
<evidence type="ECO:0000313" key="2">
    <source>
        <dbReference type="EMBL" id="CKT09883.1"/>
    </source>
</evidence>
<evidence type="ECO:0000313" key="3">
    <source>
        <dbReference type="EMBL" id="CKT72483.1"/>
    </source>
</evidence>
<feature type="region of interest" description="Disordered" evidence="1">
    <location>
        <begin position="130"/>
        <end position="196"/>
    </location>
</feature>
<dbReference type="EMBL" id="CNFU01001750">
    <property type="protein sequence ID" value="CKT72483.1"/>
    <property type="molecule type" value="Genomic_DNA"/>
</dbReference>
<dbReference type="Proteomes" id="UP000049023">
    <property type="component" value="Unassembled WGS sequence"/>
</dbReference>
<name>A0A655ATR3_MYCTX</name>
<feature type="region of interest" description="Disordered" evidence="1">
    <location>
        <begin position="85"/>
        <end position="104"/>
    </location>
</feature>
<evidence type="ECO:0000313" key="5">
    <source>
        <dbReference type="Proteomes" id="UP000050164"/>
    </source>
</evidence>
<feature type="region of interest" description="Disordered" evidence="1">
    <location>
        <begin position="1"/>
        <end position="30"/>
    </location>
</feature>
<accession>A0A655ATR3</accession>
<feature type="compositionally biased region" description="Basic residues" evidence="1">
    <location>
        <begin position="19"/>
        <end position="30"/>
    </location>
</feature>
<sequence length="196" mass="22097">MFDRASDQIVERREVVGGRRQRQTGPPRHRPVAYRLEPALAEQLRGGADQRIPPTFSFWSDRCCHAHPCCQSKWYCIANSAKRPWHDGPHARVEPPRRARSRRRHGPWRYLSICDRHAVAAPNFTCRTGGGDWHKRSIGADTSTRSGPPGSGGADDVHRLVRVGSARREDDQLGHRPPTRPDPGVAARDRTARLGR</sequence>
<reference evidence="4 5" key="1">
    <citation type="submission" date="2015-03" db="EMBL/GenBank/DDBJ databases">
        <authorList>
            <consortium name="Pathogen Informatics"/>
        </authorList>
    </citation>
    <scope>NUCLEOTIDE SEQUENCE [LARGE SCALE GENOMIC DNA]</scope>
    <source>
        <strain evidence="2 5">Bir 185</strain>
        <strain evidence="3 4">Bir 187</strain>
    </source>
</reference>
<proteinExistence type="predicted"/>
<feature type="compositionally biased region" description="Basic and acidic residues" evidence="1">
    <location>
        <begin position="1"/>
        <end position="17"/>
    </location>
</feature>
<feature type="compositionally biased region" description="Basic and acidic residues" evidence="1">
    <location>
        <begin position="85"/>
        <end position="97"/>
    </location>
</feature>
<evidence type="ECO:0000313" key="4">
    <source>
        <dbReference type="Proteomes" id="UP000049023"/>
    </source>
</evidence>
<protein>
    <submittedName>
        <fullName evidence="3">Uncharacterized protein</fullName>
    </submittedName>
</protein>